<dbReference type="PROSITE" id="PS51257">
    <property type="entry name" value="PROKAR_LIPOPROTEIN"/>
    <property type="match status" value="1"/>
</dbReference>
<dbReference type="OrthoDB" id="1429929at2"/>
<dbReference type="AlphaFoldDB" id="A0A1M6HSP6"/>
<dbReference type="RefSeq" id="WP_072993296.1">
    <property type="nucleotide sequence ID" value="NZ_FQYU01000003.1"/>
</dbReference>
<dbReference type="Proteomes" id="UP000184543">
    <property type="component" value="Unassembled WGS sequence"/>
</dbReference>
<evidence type="ECO:0000313" key="2">
    <source>
        <dbReference type="Proteomes" id="UP000184543"/>
    </source>
</evidence>
<gene>
    <name evidence="1" type="ORF">SAMN04488513_103162</name>
</gene>
<proteinExistence type="predicted"/>
<dbReference type="EMBL" id="FQYU01000003">
    <property type="protein sequence ID" value="SHJ25178.1"/>
    <property type="molecule type" value="Genomic_DNA"/>
</dbReference>
<protein>
    <submittedName>
        <fullName evidence="1">Uncharacterized protein</fullName>
    </submittedName>
</protein>
<dbReference type="STRING" id="192903.SAMN04488513_103162"/>
<sequence>MPPLEKKLTLVILCSFAIGCVNLKHVSEFSDSSISALANYETLPTSFAQACRENCRQEHIANFNVYRTECDCSSDEKADSITRLIYTTSMQYFEGLMQISDNTLTYYETSDLSGILGSGNFGPVQLQEEDVKAHSKIATLVLRAFSDGYRRNRIKQYIKEADAPLQVLIHFLRLNLNGNLNGKLEVQKGKAQNLYFDLVNDKSLSTYERTKFAEDYFKRISQIDENQRQLQRFDEVLDEIAKGHQTLYANLDGLDDNEVKGRLARLRYRLDQAASFLSSQK</sequence>
<evidence type="ECO:0000313" key="1">
    <source>
        <dbReference type="EMBL" id="SHJ25178.1"/>
    </source>
</evidence>
<name>A0A1M6HSP6_9FLAO</name>
<keyword evidence="2" id="KW-1185">Reference proteome</keyword>
<accession>A0A1M6HSP6</accession>
<reference evidence="2" key="1">
    <citation type="submission" date="2016-11" db="EMBL/GenBank/DDBJ databases">
        <authorList>
            <person name="Varghese N."/>
            <person name="Submissions S."/>
        </authorList>
    </citation>
    <scope>NUCLEOTIDE SEQUENCE [LARGE SCALE GENOMIC DNA]</scope>
    <source>
        <strain evidence="2">DSM 19858</strain>
    </source>
</reference>
<organism evidence="1 2">
    <name type="scientific">Pseudozobellia thermophila</name>
    <dbReference type="NCBI Taxonomy" id="192903"/>
    <lineage>
        <taxon>Bacteria</taxon>
        <taxon>Pseudomonadati</taxon>
        <taxon>Bacteroidota</taxon>
        <taxon>Flavobacteriia</taxon>
        <taxon>Flavobacteriales</taxon>
        <taxon>Flavobacteriaceae</taxon>
        <taxon>Pseudozobellia</taxon>
    </lineage>
</organism>